<evidence type="ECO:0000313" key="1">
    <source>
        <dbReference type="EMBL" id="MED6222014.1"/>
    </source>
</evidence>
<comment type="caution">
    <text evidence="1">The sequence shown here is derived from an EMBL/GenBank/DDBJ whole genome shotgun (WGS) entry which is preliminary data.</text>
</comment>
<accession>A0ABU6ZJ80</accession>
<name>A0ABU6ZJ80_9FABA</name>
<keyword evidence="2" id="KW-1185">Reference proteome</keyword>
<dbReference type="Proteomes" id="UP001341840">
    <property type="component" value="Unassembled WGS sequence"/>
</dbReference>
<evidence type="ECO:0000313" key="2">
    <source>
        <dbReference type="Proteomes" id="UP001341840"/>
    </source>
</evidence>
<sequence length="229" mass="25354">METKLADLRWMFMYNDLEPINLNIIREFYSNFSSANQQTVFLRGKQIPITEDSLHAFLQINTPPPTKKEDASEKKVAAKNAGVLDLGLVLAIIALPGMRWDSYRPKSDRVDNAILNPEDRVTNDYPFWHVRLGGGTSVVVVESPYASQAVSERLKSVIGVQPKYRVRDSGHSAQEAKGKGAGMAVESAIQPTDQLLNELFRDLLSPDPNALDWTGVGVCDPTTGIERAL</sequence>
<dbReference type="EMBL" id="JASCZI010272393">
    <property type="protein sequence ID" value="MED6222014.1"/>
    <property type="molecule type" value="Genomic_DNA"/>
</dbReference>
<proteinExistence type="predicted"/>
<reference evidence="1 2" key="1">
    <citation type="journal article" date="2023" name="Plants (Basel)">
        <title>Bridging the Gap: Combining Genomics and Transcriptomics Approaches to Understand Stylosanthes scabra, an Orphan Legume from the Brazilian Caatinga.</title>
        <authorList>
            <person name="Ferreira-Neto J.R.C."/>
            <person name="da Silva M.D."/>
            <person name="Binneck E."/>
            <person name="de Melo N.F."/>
            <person name="da Silva R.H."/>
            <person name="de Melo A.L.T.M."/>
            <person name="Pandolfi V."/>
            <person name="Bustamante F.O."/>
            <person name="Brasileiro-Vidal A.C."/>
            <person name="Benko-Iseppon A.M."/>
        </authorList>
    </citation>
    <scope>NUCLEOTIDE SEQUENCE [LARGE SCALE GENOMIC DNA]</scope>
    <source>
        <tissue evidence="1">Leaves</tissue>
    </source>
</reference>
<gene>
    <name evidence="1" type="ORF">PIB30_060349</name>
</gene>
<protein>
    <submittedName>
        <fullName evidence="1">Uncharacterized protein</fullName>
    </submittedName>
</protein>
<organism evidence="1 2">
    <name type="scientific">Stylosanthes scabra</name>
    <dbReference type="NCBI Taxonomy" id="79078"/>
    <lineage>
        <taxon>Eukaryota</taxon>
        <taxon>Viridiplantae</taxon>
        <taxon>Streptophyta</taxon>
        <taxon>Embryophyta</taxon>
        <taxon>Tracheophyta</taxon>
        <taxon>Spermatophyta</taxon>
        <taxon>Magnoliopsida</taxon>
        <taxon>eudicotyledons</taxon>
        <taxon>Gunneridae</taxon>
        <taxon>Pentapetalae</taxon>
        <taxon>rosids</taxon>
        <taxon>fabids</taxon>
        <taxon>Fabales</taxon>
        <taxon>Fabaceae</taxon>
        <taxon>Papilionoideae</taxon>
        <taxon>50 kb inversion clade</taxon>
        <taxon>dalbergioids sensu lato</taxon>
        <taxon>Dalbergieae</taxon>
        <taxon>Pterocarpus clade</taxon>
        <taxon>Stylosanthes</taxon>
    </lineage>
</organism>